<dbReference type="AlphaFoldDB" id="M3CN88"/>
<dbReference type="Gene3D" id="3.40.50.1820">
    <property type="entry name" value="alpha/beta hydrolase"/>
    <property type="match status" value="1"/>
</dbReference>
<feature type="transmembrane region" description="Helical" evidence="1">
    <location>
        <begin position="77"/>
        <end position="94"/>
    </location>
</feature>
<dbReference type="AntiFam" id="ANF00053">
    <property type="entry name" value="Translation of DNA repeat"/>
</dbReference>
<dbReference type="Proteomes" id="UP000011754">
    <property type="component" value="Unassembled WGS sequence"/>
</dbReference>
<reference evidence="2 3" key="1">
    <citation type="submission" date="2013-01" db="EMBL/GenBank/DDBJ databases">
        <authorList>
            <person name="Harkins D.M."/>
            <person name="Durkin A.S."/>
            <person name="Brinkac L.M."/>
            <person name="Haft D.H."/>
            <person name="Selengut J.D."/>
            <person name="Sanka R."/>
            <person name="DePew J."/>
            <person name="Purushe J."/>
            <person name="Hartskeerl R.A."/>
            <person name="Ahmed A."/>
            <person name="van der Linden H."/>
            <person name="Goris M.G.A."/>
            <person name="Vinetz J.M."/>
            <person name="Sutton G.G."/>
            <person name="Nierman W.C."/>
            <person name="Fouts D.E."/>
        </authorList>
    </citation>
    <scope>NUCLEOTIDE SEQUENCE [LARGE SCALE GENOMIC DNA]</scope>
    <source>
        <strain evidence="2 3">TE 1992</strain>
    </source>
</reference>
<name>M3CN88_LEPIR</name>
<keyword evidence="2" id="KW-0378">Hydrolase</keyword>
<comment type="caution">
    <text evidence="2">The sequence shown here is derived from an EMBL/GenBank/DDBJ whole genome shotgun (WGS) entry which is preliminary data.</text>
</comment>
<organism evidence="2 3">
    <name type="scientific">Leptospira interrogans serovar Lora str. TE 1992</name>
    <dbReference type="NCBI Taxonomy" id="1193028"/>
    <lineage>
        <taxon>Bacteria</taxon>
        <taxon>Pseudomonadati</taxon>
        <taxon>Spirochaetota</taxon>
        <taxon>Spirochaetia</taxon>
        <taxon>Leptospirales</taxon>
        <taxon>Leptospiraceae</taxon>
        <taxon>Leptospira</taxon>
    </lineage>
</organism>
<dbReference type="SUPFAM" id="SSF53474">
    <property type="entry name" value="alpha/beta-Hydrolases"/>
    <property type="match status" value="1"/>
</dbReference>
<evidence type="ECO:0000313" key="3">
    <source>
        <dbReference type="Proteomes" id="UP000011754"/>
    </source>
</evidence>
<proteinExistence type="predicted"/>
<evidence type="ECO:0000313" key="2">
    <source>
        <dbReference type="EMBL" id="EMF42969.1"/>
    </source>
</evidence>
<keyword evidence="1" id="KW-0812">Transmembrane</keyword>
<protein>
    <submittedName>
        <fullName evidence="2">Alpha/beta hydrolase family protein</fullName>
    </submittedName>
</protein>
<dbReference type="EMBL" id="AKWW02000031">
    <property type="protein sequence ID" value="EMF42969.1"/>
    <property type="molecule type" value="Genomic_DNA"/>
</dbReference>
<accession>M3CN88</accession>
<dbReference type="GO" id="GO:0016787">
    <property type="term" value="F:hydrolase activity"/>
    <property type="evidence" value="ECO:0007669"/>
    <property type="project" value="UniProtKB-KW"/>
</dbReference>
<keyword evidence="1" id="KW-0472">Membrane</keyword>
<evidence type="ECO:0000256" key="1">
    <source>
        <dbReference type="SAM" id="Phobius"/>
    </source>
</evidence>
<gene>
    <name evidence="2" type="ORF">LEP1GSC067_2609</name>
</gene>
<sequence length="384" mass="44041">MEISKIVSIVHFNTTETDGEFIFQQLYYRFVNQNENLNEGNKLKNKKLKSYRTYSKLILKRIYNFILDLKMKLTKKLSILFYLIIFLGCTRYVVITEQKFVSQTANLGPNVFLTTFSYENSSHPPILLIDPVFINKKALYLGSKSGLIGVLNGNGFSVWLLHFEDYKSVNLREVGENLIPEVIAKIQKVTGKKEIFLGGVSLGGQAILNSLKAKKVPDVSKAFFLGTGMDYKYNDSFLERMKAEKRFGTDLSASCKNKDNFCKRFISLDEDDPTTLFVYQNLFNYLPTLEENPKAWESFEMSSFPTLFIGGRIDNVSPTESIYPVYQRKKGKKEYWEAGRDNGTSIDYDHLGLFAYEDAPSDIYQKIADWLKETTKVFSSPTNP</sequence>
<keyword evidence="1" id="KW-1133">Transmembrane helix</keyword>
<dbReference type="InterPro" id="IPR029058">
    <property type="entry name" value="AB_hydrolase_fold"/>
</dbReference>